<evidence type="ECO:0000313" key="2">
    <source>
        <dbReference type="EMBL" id="OCK81058.1"/>
    </source>
</evidence>
<organism evidence="2 3">
    <name type="scientific">Lepidopterella palustris CBS 459.81</name>
    <dbReference type="NCBI Taxonomy" id="1314670"/>
    <lineage>
        <taxon>Eukaryota</taxon>
        <taxon>Fungi</taxon>
        <taxon>Dikarya</taxon>
        <taxon>Ascomycota</taxon>
        <taxon>Pezizomycotina</taxon>
        <taxon>Dothideomycetes</taxon>
        <taxon>Pleosporomycetidae</taxon>
        <taxon>Mytilinidiales</taxon>
        <taxon>Argynnaceae</taxon>
        <taxon>Lepidopterella</taxon>
    </lineage>
</organism>
<reference evidence="2 3" key="1">
    <citation type="journal article" date="2016" name="Nat. Commun.">
        <title>Ectomycorrhizal ecology is imprinted in the genome of the dominant symbiotic fungus Cenococcum geophilum.</title>
        <authorList>
            <consortium name="DOE Joint Genome Institute"/>
            <person name="Peter M."/>
            <person name="Kohler A."/>
            <person name="Ohm R.A."/>
            <person name="Kuo A."/>
            <person name="Krutzmann J."/>
            <person name="Morin E."/>
            <person name="Arend M."/>
            <person name="Barry K.W."/>
            <person name="Binder M."/>
            <person name="Choi C."/>
            <person name="Clum A."/>
            <person name="Copeland A."/>
            <person name="Grisel N."/>
            <person name="Haridas S."/>
            <person name="Kipfer T."/>
            <person name="LaButti K."/>
            <person name="Lindquist E."/>
            <person name="Lipzen A."/>
            <person name="Maire R."/>
            <person name="Meier B."/>
            <person name="Mihaltcheva S."/>
            <person name="Molinier V."/>
            <person name="Murat C."/>
            <person name="Poggeler S."/>
            <person name="Quandt C.A."/>
            <person name="Sperisen C."/>
            <person name="Tritt A."/>
            <person name="Tisserant E."/>
            <person name="Crous P.W."/>
            <person name="Henrissat B."/>
            <person name="Nehls U."/>
            <person name="Egli S."/>
            <person name="Spatafora J.W."/>
            <person name="Grigoriev I.V."/>
            <person name="Martin F.M."/>
        </authorList>
    </citation>
    <scope>NUCLEOTIDE SEQUENCE [LARGE SCALE GENOMIC DNA]</scope>
    <source>
        <strain evidence="2 3">CBS 459.81</strain>
    </source>
</reference>
<sequence length="78" mass="8731">LGPKHASTLRTVNNLGLLYADQGKLGEAEEMYMRALQGYEEAVGMENVDRYIPALNTVWGLGNLFQAQKELVQAKQMF</sequence>
<keyword evidence="3" id="KW-1185">Reference proteome</keyword>
<feature type="non-terminal residue" evidence="2">
    <location>
        <position position="1"/>
    </location>
</feature>
<name>A0A8E2ECJ0_9PEZI</name>
<dbReference type="AlphaFoldDB" id="A0A8E2ECJ0"/>
<dbReference type="EMBL" id="KV744935">
    <property type="protein sequence ID" value="OCK81058.1"/>
    <property type="molecule type" value="Genomic_DNA"/>
</dbReference>
<protein>
    <recommendedName>
        <fullName evidence="4">Kinesin light chain</fullName>
    </recommendedName>
</protein>
<dbReference type="Gene3D" id="1.25.40.10">
    <property type="entry name" value="Tetratricopeptide repeat domain"/>
    <property type="match status" value="1"/>
</dbReference>
<dbReference type="Proteomes" id="UP000250266">
    <property type="component" value="Unassembled WGS sequence"/>
</dbReference>
<evidence type="ECO:0000256" key="1">
    <source>
        <dbReference type="PROSITE-ProRule" id="PRU00339"/>
    </source>
</evidence>
<feature type="repeat" description="TPR" evidence="1">
    <location>
        <begin position="9"/>
        <end position="42"/>
    </location>
</feature>
<proteinExistence type="predicted"/>
<dbReference type="InterPro" id="IPR019734">
    <property type="entry name" value="TPR_rpt"/>
</dbReference>
<dbReference type="Pfam" id="PF13374">
    <property type="entry name" value="TPR_10"/>
    <property type="match status" value="1"/>
</dbReference>
<dbReference type="PROSITE" id="PS50005">
    <property type="entry name" value="TPR"/>
    <property type="match status" value="1"/>
</dbReference>
<dbReference type="InterPro" id="IPR011990">
    <property type="entry name" value="TPR-like_helical_dom_sf"/>
</dbReference>
<accession>A0A8E2ECJ0</accession>
<evidence type="ECO:0008006" key="4">
    <source>
        <dbReference type="Google" id="ProtNLM"/>
    </source>
</evidence>
<dbReference type="OrthoDB" id="626167at2759"/>
<gene>
    <name evidence="2" type="ORF">K432DRAFT_296369</name>
</gene>
<evidence type="ECO:0000313" key="3">
    <source>
        <dbReference type="Proteomes" id="UP000250266"/>
    </source>
</evidence>
<dbReference type="SUPFAM" id="SSF48452">
    <property type="entry name" value="TPR-like"/>
    <property type="match status" value="1"/>
</dbReference>
<keyword evidence="1" id="KW-0802">TPR repeat</keyword>